<feature type="transmembrane region" description="Helical" evidence="19">
    <location>
        <begin position="103"/>
        <end position="122"/>
    </location>
</feature>
<evidence type="ECO:0000256" key="7">
    <source>
        <dbReference type="ARBA" id="ARBA00022475"/>
    </source>
</evidence>
<dbReference type="HAMAP" id="MF_00719">
    <property type="entry name" value="CobS"/>
    <property type="match status" value="1"/>
</dbReference>
<evidence type="ECO:0000256" key="12">
    <source>
        <dbReference type="ARBA" id="ARBA00022989"/>
    </source>
</evidence>
<comment type="catalytic activity">
    <reaction evidence="18 19">
        <text>alpha-ribazole 5'-phosphate + adenosylcob(III)inamide-GDP = adenosylcob(III)alamin 5'-phosphate + GMP + H(+)</text>
        <dbReference type="Rhea" id="RHEA:23560"/>
        <dbReference type="ChEBI" id="CHEBI:15378"/>
        <dbReference type="ChEBI" id="CHEBI:57918"/>
        <dbReference type="ChEBI" id="CHEBI:58115"/>
        <dbReference type="ChEBI" id="CHEBI:60487"/>
        <dbReference type="ChEBI" id="CHEBI:60493"/>
        <dbReference type="EC" id="2.7.8.26"/>
    </reaction>
</comment>
<dbReference type="PANTHER" id="PTHR34148:SF1">
    <property type="entry name" value="ADENOSYLCOBINAMIDE-GDP RIBAZOLETRANSFERASE"/>
    <property type="match status" value="1"/>
</dbReference>
<evidence type="ECO:0000256" key="6">
    <source>
        <dbReference type="ARBA" id="ARBA00015850"/>
    </source>
</evidence>
<dbReference type="Pfam" id="PF02654">
    <property type="entry name" value="CobS"/>
    <property type="match status" value="1"/>
</dbReference>
<dbReference type="GO" id="GO:0051073">
    <property type="term" value="F:adenosylcobinamide-GDP ribazoletransferase activity"/>
    <property type="evidence" value="ECO:0007669"/>
    <property type="project" value="UniProtKB-UniRule"/>
</dbReference>
<dbReference type="UniPathway" id="UPA00148">
    <property type="reaction ID" value="UER00238"/>
</dbReference>
<comment type="subcellular location">
    <subcellularLocation>
        <location evidence="2 19">Cell membrane</location>
        <topology evidence="2 19">Multi-pass membrane protein</topology>
    </subcellularLocation>
</comment>
<protein>
    <recommendedName>
        <fullName evidence="6 19">Adenosylcobinamide-GDP ribazoletransferase</fullName>
        <ecNumber evidence="5 19">2.7.8.26</ecNumber>
    </recommendedName>
    <alternativeName>
        <fullName evidence="16 19">Cobalamin synthase</fullName>
    </alternativeName>
    <alternativeName>
        <fullName evidence="15 19">Cobalamin-5'-phosphate synthase</fullName>
    </alternativeName>
</protein>
<keyword evidence="7 19" id="KW-1003">Cell membrane</keyword>
<evidence type="ECO:0000256" key="17">
    <source>
        <dbReference type="ARBA" id="ARBA00048623"/>
    </source>
</evidence>
<evidence type="ECO:0000256" key="14">
    <source>
        <dbReference type="ARBA" id="ARBA00025228"/>
    </source>
</evidence>
<keyword evidence="10 19" id="KW-0812">Transmembrane</keyword>
<evidence type="ECO:0000256" key="16">
    <source>
        <dbReference type="ARBA" id="ARBA00032853"/>
    </source>
</evidence>
<keyword evidence="21" id="KW-1185">Reference proteome</keyword>
<dbReference type="EMBL" id="RBXO01000001">
    <property type="protein sequence ID" value="RKT53265.1"/>
    <property type="molecule type" value="Genomic_DNA"/>
</dbReference>
<keyword evidence="8 19" id="KW-0169">Cobalamin biosynthesis</keyword>
<name>A0A495VY07_9PSEU</name>
<dbReference type="GO" id="GO:0005886">
    <property type="term" value="C:plasma membrane"/>
    <property type="evidence" value="ECO:0007669"/>
    <property type="project" value="UniProtKB-SubCell"/>
</dbReference>
<keyword evidence="11 19" id="KW-0460">Magnesium</keyword>
<comment type="pathway">
    <text evidence="3 19">Cofactor biosynthesis; adenosylcobalamin biosynthesis; adenosylcobalamin from cob(II)yrinate a,c-diamide: step 7/7.</text>
</comment>
<evidence type="ECO:0000256" key="11">
    <source>
        <dbReference type="ARBA" id="ARBA00022842"/>
    </source>
</evidence>
<comment type="caution">
    <text evidence="19">Lacks conserved residue(s) required for the propagation of feature annotation.</text>
</comment>
<evidence type="ECO:0000313" key="20">
    <source>
        <dbReference type="EMBL" id="RKT53265.1"/>
    </source>
</evidence>
<dbReference type="GO" id="GO:0008818">
    <property type="term" value="F:cobalamin 5'-phosphate synthase activity"/>
    <property type="evidence" value="ECO:0007669"/>
    <property type="project" value="UniProtKB-UniRule"/>
</dbReference>
<sequence length="237" mass="23612">MRLALSWLTVLPVRVDAVDGRAARRAITCAPFVGALLGLAAAGVLHGLVWLGAPALLAGFLTVGGLALATRGMHLDGLADTADGLGCYGPPERALAVMKDGGAGPFAVVALLVVLGGQAAALPAAPWPAVVLAAATGRAAFALCCLRGVPAARPEGLGALVAGTQPPHTALLWWLALAVAGFFVAPWHGPIAVALAGALVLLLVRHTGRRFGGITGDVLGAACETASLVVLAVCALR</sequence>
<dbReference type="OrthoDB" id="9794223at2"/>
<evidence type="ECO:0000256" key="3">
    <source>
        <dbReference type="ARBA" id="ARBA00004663"/>
    </source>
</evidence>
<evidence type="ECO:0000256" key="8">
    <source>
        <dbReference type="ARBA" id="ARBA00022573"/>
    </source>
</evidence>
<dbReference type="NCBIfam" id="TIGR00317">
    <property type="entry name" value="cobS"/>
    <property type="match status" value="1"/>
</dbReference>
<comment type="catalytic activity">
    <reaction evidence="17 19">
        <text>alpha-ribazole + adenosylcob(III)inamide-GDP = adenosylcob(III)alamin + GMP + H(+)</text>
        <dbReference type="Rhea" id="RHEA:16049"/>
        <dbReference type="ChEBI" id="CHEBI:10329"/>
        <dbReference type="ChEBI" id="CHEBI:15378"/>
        <dbReference type="ChEBI" id="CHEBI:18408"/>
        <dbReference type="ChEBI" id="CHEBI:58115"/>
        <dbReference type="ChEBI" id="CHEBI:60487"/>
        <dbReference type="EC" id="2.7.8.26"/>
    </reaction>
</comment>
<feature type="transmembrane region" description="Helical" evidence="19">
    <location>
        <begin position="33"/>
        <end position="63"/>
    </location>
</feature>
<evidence type="ECO:0000256" key="1">
    <source>
        <dbReference type="ARBA" id="ARBA00001946"/>
    </source>
</evidence>
<proteinExistence type="inferred from homology"/>
<dbReference type="RefSeq" id="WP_121003406.1">
    <property type="nucleotide sequence ID" value="NZ_RBXO01000001.1"/>
</dbReference>
<evidence type="ECO:0000313" key="21">
    <source>
        <dbReference type="Proteomes" id="UP000282084"/>
    </source>
</evidence>
<keyword evidence="9 19" id="KW-0808">Transferase</keyword>
<comment type="cofactor">
    <cofactor evidence="1 19">
        <name>Mg(2+)</name>
        <dbReference type="ChEBI" id="CHEBI:18420"/>
    </cofactor>
</comment>
<gene>
    <name evidence="19" type="primary">cobS</name>
    <name evidence="20" type="ORF">C8E97_1824</name>
</gene>
<evidence type="ECO:0000256" key="13">
    <source>
        <dbReference type="ARBA" id="ARBA00023136"/>
    </source>
</evidence>
<reference evidence="20 21" key="1">
    <citation type="submission" date="2018-10" db="EMBL/GenBank/DDBJ databases">
        <title>Sequencing the genomes of 1000 actinobacteria strains.</title>
        <authorList>
            <person name="Klenk H.-P."/>
        </authorList>
    </citation>
    <scope>NUCLEOTIDE SEQUENCE [LARGE SCALE GENOMIC DNA]</scope>
    <source>
        <strain evidence="20 21">DSM 43800</strain>
    </source>
</reference>
<evidence type="ECO:0000256" key="15">
    <source>
        <dbReference type="ARBA" id="ARBA00032605"/>
    </source>
</evidence>
<evidence type="ECO:0000256" key="5">
    <source>
        <dbReference type="ARBA" id="ARBA00013200"/>
    </source>
</evidence>
<dbReference type="Proteomes" id="UP000282084">
    <property type="component" value="Unassembled WGS sequence"/>
</dbReference>
<organism evidence="20 21">
    <name type="scientific">Saccharothrix australiensis</name>
    <dbReference type="NCBI Taxonomy" id="2072"/>
    <lineage>
        <taxon>Bacteria</taxon>
        <taxon>Bacillati</taxon>
        <taxon>Actinomycetota</taxon>
        <taxon>Actinomycetes</taxon>
        <taxon>Pseudonocardiales</taxon>
        <taxon>Pseudonocardiaceae</taxon>
        <taxon>Saccharothrix</taxon>
    </lineage>
</organism>
<comment type="caution">
    <text evidence="20">The sequence shown here is derived from an EMBL/GenBank/DDBJ whole genome shotgun (WGS) entry which is preliminary data.</text>
</comment>
<keyword evidence="13 19" id="KW-0472">Membrane</keyword>
<feature type="transmembrane region" description="Helical" evidence="19">
    <location>
        <begin position="171"/>
        <end position="204"/>
    </location>
</feature>
<dbReference type="GO" id="GO:0009236">
    <property type="term" value="P:cobalamin biosynthetic process"/>
    <property type="evidence" value="ECO:0007669"/>
    <property type="project" value="UniProtKB-UniRule"/>
</dbReference>
<dbReference type="PANTHER" id="PTHR34148">
    <property type="entry name" value="ADENOSYLCOBINAMIDE-GDP RIBAZOLETRANSFERASE"/>
    <property type="match status" value="1"/>
</dbReference>
<evidence type="ECO:0000256" key="9">
    <source>
        <dbReference type="ARBA" id="ARBA00022679"/>
    </source>
</evidence>
<evidence type="ECO:0000256" key="4">
    <source>
        <dbReference type="ARBA" id="ARBA00010561"/>
    </source>
</evidence>
<keyword evidence="12 19" id="KW-1133">Transmembrane helix</keyword>
<dbReference type="InterPro" id="IPR003805">
    <property type="entry name" value="CobS"/>
</dbReference>
<dbReference type="EC" id="2.7.8.26" evidence="5 19"/>
<evidence type="ECO:0000256" key="2">
    <source>
        <dbReference type="ARBA" id="ARBA00004651"/>
    </source>
</evidence>
<evidence type="ECO:0000256" key="10">
    <source>
        <dbReference type="ARBA" id="ARBA00022692"/>
    </source>
</evidence>
<evidence type="ECO:0000256" key="18">
    <source>
        <dbReference type="ARBA" id="ARBA00049504"/>
    </source>
</evidence>
<accession>A0A495VY07</accession>
<dbReference type="AlphaFoldDB" id="A0A495VY07"/>
<comment type="function">
    <text evidence="14 19">Joins adenosylcobinamide-GDP and alpha-ribazole to generate adenosylcobalamin (Ado-cobalamin). Also synthesizes adenosylcobalamin 5'-phosphate from adenosylcobinamide-GDP and alpha-ribazole 5'-phosphate.</text>
</comment>
<evidence type="ECO:0000256" key="19">
    <source>
        <dbReference type="HAMAP-Rule" id="MF_00719"/>
    </source>
</evidence>
<comment type="similarity">
    <text evidence="4 19">Belongs to the CobS family.</text>
</comment>